<feature type="domain" description="ABC transporter" evidence="5">
    <location>
        <begin position="114"/>
        <end position="350"/>
    </location>
</feature>
<keyword evidence="2" id="KW-0547">Nucleotide-binding</keyword>
<dbReference type="Gene3D" id="3.40.50.300">
    <property type="entry name" value="P-loop containing nucleotide triphosphate hydrolases"/>
    <property type="match status" value="1"/>
</dbReference>
<dbReference type="Pfam" id="PF00005">
    <property type="entry name" value="ABC_tran"/>
    <property type="match status" value="1"/>
</dbReference>
<dbReference type="PANTHER" id="PTHR43023">
    <property type="entry name" value="PROTEIN TRIGALACTOSYLDIACYLGLYCEROL 3, CHLOROPLASTIC"/>
    <property type="match status" value="1"/>
</dbReference>
<dbReference type="InterPro" id="IPR003593">
    <property type="entry name" value="AAA+_ATPase"/>
</dbReference>
<dbReference type="AlphaFoldDB" id="A0A1H5T1Q0"/>
<dbReference type="SUPFAM" id="SSF52540">
    <property type="entry name" value="P-loop containing nucleoside triphosphate hydrolases"/>
    <property type="match status" value="1"/>
</dbReference>
<evidence type="ECO:0000259" key="5">
    <source>
        <dbReference type="PROSITE" id="PS50893"/>
    </source>
</evidence>
<evidence type="ECO:0000256" key="1">
    <source>
        <dbReference type="ARBA" id="ARBA00022448"/>
    </source>
</evidence>
<dbReference type="SMART" id="SM00382">
    <property type="entry name" value="AAA"/>
    <property type="match status" value="1"/>
</dbReference>
<feature type="region of interest" description="Disordered" evidence="4">
    <location>
        <begin position="1"/>
        <end position="41"/>
    </location>
</feature>
<evidence type="ECO:0000313" key="6">
    <source>
        <dbReference type="EMBL" id="SEF56812.1"/>
    </source>
</evidence>
<organism evidence="6 7">
    <name type="scientific">Bryocella elongata</name>
    <dbReference type="NCBI Taxonomy" id="863522"/>
    <lineage>
        <taxon>Bacteria</taxon>
        <taxon>Pseudomonadati</taxon>
        <taxon>Acidobacteriota</taxon>
        <taxon>Terriglobia</taxon>
        <taxon>Terriglobales</taxon>
        <taxon>Acidobacteriaceae</taxon>
        <taxon>Bryocella</taxon>
    </lineage>
</organism>
<accession>A0A1H5T1Q0</accession>
<dbReference type="PROSITE" id="PS50893">
    <property type="entry name" value="ABC_TRANSPORTER_2"/>
    <property type="match status" value="1"/>
</dbReference>
<evidence type="ECO:0000256" key="3">
    <source>
        <dbReference type="ARBA" id="ARBA00022840"/>
    </source>
</evidence>
<evidence type="ECO:0000256" key="2">
    <source>
        <dbReference type="ARBA" id="ARBA00022741"/>
    </source>
</evidence>
<dbReference type="InterPro" id="IPR027417">
    <property type="entry name" value="P-loop_NTPase"/>
</dbReference>
<dbReference type="InterPro" id="IPR003439">
    <property type="entry name" value="ABC_transporter-like_ATP-bd"/>
</dbReference>
<feature type="compositionally biased region" description="Basic and acidic residues" evidence="4">
    <location>
        <begin position="1"/>
        <end position="19"/>
    </location>
</feature>
<keyword evidence="1" id="KW-0813">Transport</keyword>
<dbReference type="GO" id="GO:0005524">
    <property type="term" value="F:ATP binding"/>
    <property type="evidence" value="ECO:0007669"/>
    <property type="project" value="UniProtKB-KW"/>
</dbReference>
<dbReference type="Proteomes" id="UP000236728">
    <property type="component" value="Unassembled WGS sequence"/>
</dbReference>
<evidence type="ECO:0000256" key="4">
    <source>
        <dbReference type="SAM" id="MobiDB-lite"/>
    </source>
</evidence>
<gene>
    <name evidence="6" type="ORF">SAMN05421819_0443</name>
</gene>
<proteinExistence type="predicted"/>
<dbReference type="PANTHER" id="PTHR43023:SF6">
    <property type="entry name" value="INTERMEMBRANE PHOSPHOLIPID TRANSPORT SYSTEM ATP-BINDING PROTEIN MLAF"/>
    <property type="match status" value="1"/>
</dbReference>
<name>A0A1H5T1Q0_9BACT</name>
<sequence length="370" mass="40205">MAAHEEDPNRPDPHQDPMHPGDPLTSDAQLEKRVADTHGLPGDEMTALERMEAEIEPLVENVSPDLAPAVEEFMAETALANEAESAAVADDSQFSGTAGLEGASFATAEVGPYISFQHVCKSFGDFVVLKDVSFFVNPGETLCILGRSGVGKSVSLQIIMGFLKPDSGTVLVAGQEIAGLTEREMQQVRQKVTMVFQSGALFDSITVGENVAFPLRERGDMREDQILLVVRGLLEMVGVAGMEDHLPSDLSTGMKRSVAIARALAAQPSAVLYDEPTTMVDPLMGNLLCELIQRLKTQLHLTSIVVTHDMRFAEKLADRVVFLHEGRARFFGTMEEMRASDDPILCEFLAMDELVLPGRPMPEAPVEKAL</sequence>
<reference evidence="6 7" key="1">
    <citation type="submission" date="2016-10" db="EMBL/GenBank/DDBJ databases">
        <authorList>
            <person name="de Groot N.N."/>
        </authorList>
    </citation>
    <scope>NUCLEOTIDE SEQUENCE [LARGE SCALE GENOMIC DNA]</scope>
    <source>
        <strain evidence="6 7">DSM 22489</strain>
    </source>
</reference>
<keyword evidence="7" id="KW-1185">Reference proteome</keyword>
<evidence type="ECO:0000313" key="7">
    <source>
        <dbReference type="Proteomes" id="UP000236728"/>
    </source>
</evidence>
<protein>
    <submittedName>
        <fullName evidence="6">Phospholipid/cholesterol/gamma-HCH transport system ATP-binding protein</fullName>
    </submittedName>
</protein>
<dbReference type="GO" id="GO:0016887">
    <property type="term" value="F:ATP hydrolysis activity"/>
    <property type="evidence" value="ECO:0007669"/>
    <property type="project" value="InterPro"/>
</dbReference>
<keyword evidence="3 6" id="KW-0067">ATP-binding</keyword>
<dbReference type="EMBL" id="FNVA01000001">
    <property type="protein sequence ID" value="SEF56812.1"/>
    <property type="molecule type" value="Genomic_DNA"/>
</dbReference>